<keyword evidence="1" id="KW-0732">Signal</keyword>
<feature type="signal peptide" evidence="1">
    <location>
        <begin position="1"/>
        <end position="19"/>
    </location>
</feature>
<dbReference type="Proteomes" id="UP000199118">
    <property type="component" value="Unassembled WGS sequence"/>
</dbReference>
<evidence type="ECO:0000256" key="1">
    <source>
        <dbReference type="SAM" id="SignalP"/>
    </source>
</evidence>
<protein>
    <recommendedName>
        <fullName evidence="4">HdeA/HdeB family protein</fullName>
    </recommendedName>
</protein>
<dbReference type="EMBL" id="FNMZ01000006">
    <property type="protein sequence ID" value="SDX55195.1"/>
    <property type="molecule type" value="Genomic_DNA"/>
</dbReference>
<proteinExistence type="predicted"/>
<gene>
    <name evidence="2" type="ORF">SAMN05444336_106157</name>
</gene>
<keyword evidence="3" id="KW-1185">Reference proteome</keyword>
<accession>A0A1H3CM72</accession>
<dbReference type="AlphaFoldDB" id="A0A1H3CM72"/>
<organism evidence="2 3">
    <name type="scientific">Albimonas donghaensis</name>
    <dbReference type="NCBI Taxonomy" id="356660"/>
    <lineage>
        <taxon>Bacteria</taxon>
        <taxon>Pseudomonadati</taxon>
        <taxon>Pseudomonadota</taxon>
        <taxon>Alphaproteobacteria</taxon>
        <taxon>Rhodobacterales</taxon>
        <taxon>Paracoccaceae</taxon>
        <taxon>Albimonas</taxon>
    </lineage>
</organism>
<reference evidence="2 3" key="1">
    <citation type="submission" date="2016-10" db="EMBL/GenBank/DDBJ databases">
        <authorList>
            <person name="de Groot N.N."/>
        </authorList>
    </citation>
    <scope>NUCLEOTIDE SEQUENCE [LARGE SCALE GENOMIC DNA]</scope>
    <source>
        <strain evidence="2 3">DSM 17890</strain>
    </source>
</reference>
<sequence length="108" mass="11571">MRWMICVVVVVMAAGPAGAEEGSVVLAQIGRSMCSAYQPAVEAAIGYGQQGLPLSAAESVIESAYNLDARLWSFLRESVQVAYQNPDALGAALRDGRWLALCEQALRR</sequence>
<feature type="chain" id="PRO_5011661877" description="HdeA/HdeB family protein" evidence="1">
    <location>
        <begin position="20"/>
        <end position="108"/>
    </location>
</feature>
<dbReference type="RefSeq" id="WP_092683673.1">
    <property type="nucleotide sequence ID" value="NZ_FNMZ01000006.1"/>
</dbReference>
<evidence type="ECO:0000313" key="3">
    <source>
        <dbReference type="Proteomes" id="UP000199118"/>
    </source>
</evidence>
<evidence type="ECO:0000313" key="2">
    <source>
        <dbReference type="EMBL" id="SDX55195.1"/>
    </source>
</evidence>
<name>A0A1H3CM72_9RHOB</name>
<evidence type="ECO:0008006" key="4">
    <source>
        <dbReference type="Google" id="ProtNLM"/>
    </source>
</evidence>